<dbReference type="SMART" id="SM00897">
    <property type="entry name" value="FIST"/>
    <property type="match status" value="1"/>
</dbReference>
<evidence type="ECO:0000259" key="1">
    <source>
        <dbReference type="SMART" id="SM00897"/>
    </source>
</evidence>
<protein>
    <submittedName>
        <fullName evidence="3">FIST C-terminal domain-containing protein</fullName>
    </submittedName>
</protein>
<dbReference type="SMART" id="SM01204">
    <property type="entry name" value="FIST_C"/>
    <property type="match status" value="1"/>
</dbReference>
<organism evidence="3 4">
    <name type="scientific">Thauera sedimentorum</name>
    <dbReference type="NCBI Taxonomy" id="2767595"/>
    <lineage>
        <taxon>Bacteria</taxon>
        <taxon>Pseudomonadati</taxon>
        <taxon>Pseudomonadota</taxon>
        <taxon>Betaproteobacteria</taxon>
        <taxon>Rhodocyclales</taxon>
        <taxon>Zoogloeaceae</taxon>
        <taxon>Thauera</taxon>
    </lineage>
</organism>
<dbReference type="Proteomes" id="UP000603602">
    <property type="component" value="Unassembled WGS sequence"/>
</dbReference>
<reference evidence="4" key="1">
    <citation type="submission" date="2023-07" db="EMBL/GenBank/DDBJ databases">
        <title>Thauera sp. CAU 1555 isolated from sand of Yaerae Beach.</title>
        <authorList>
            <person name="Kim W."/>
        </authorList>
    </citation>
    <scope>NUCLEOTIDE SEQUENCE [LARGE SCALE GENOMIC DNA]</scope>
    <source>
        <strain evidence="4">CAU 1555</strain>
    </source>
</reference>
<feature type="domain" description="FIST C-domain" evidence="2">
    <location>
        <begin position="217"/>
        <end position="357"/>
    </location>
</feature>
<dbReference type="EMBL" id="JACYTO010000002">
    <property type="protein sequence ID" value="MBD8503887.1"/>
    <property type="molecule type" value="Genomic_DNA"/>
</dbReference>
<evidence type="ECO:0000259" key="2">
    <source>
        <dbReference type="SMART" id="SM01204"/>
    </source>
</evidence>
<evidence type="ECO:0000313" key="4">
    <source>
        <dbReference type="Proteomes" id="UP000603602"/>
    </source>
</evidence>
<accession>A0ABR9BEP5</accession>
<evidence type="ECO:0000313" key="3">
    <source>
        <dbReference type="EMBL" id="MBD8503887.1"/>
    </source>
</evidence>
<keyword evidence="4" id="KW-1185">Reference proteome</keyword>
<dbReference type="PANTHER" id="PTHR40252:SF2">
    <property type="entry name" value="BLR0328 PROTEIN"/>
    <property type="match status" value="1"/>
</dbReference>
<dbReference type="Pfam" id="PF08495">
    <property type="entry name" value="FIST"/>
    <property type="match status" value="1"/>
</dbReference>
<dbReference type="Pfam" id="PF10442">
    <property type="entry name" value="FIST_C"/>
    <property type="match status" value="1"/>
</dbReference>
<name>A0ABR9BEP5_9RHOO</name>
<proteinExistence type="predicted"/>
<sequence>MQIEQLSWRSAGGWRTERGALDGDADLVLAFGARALLDAARHAELAARYPRARLLGCTTAGEVCGDAVEDDCIVATAVRFAHSRVALARVELATAGDSAAAGRTLAAQLPAAGLVHVFVLADGLQTNGTELLAGLTGALPAGVAVTGGLAGDGTAFAETGVLADAPPASGVVAALGLYGERLAVGYGSLGGWDSFGPDRVVTRAEGNVLYELDGQPALDLYKRYLGEFADGLPASGLLFPLALQTPGQGGNGLVRTMLAVDETQGSMSFAGGIPTGAHVRLMKANFERLVEGAEGAARSSRERLGEAPAELAVLISCVGRKLVLQQRIDEEIEGVRDVLGPQPVFCGFYSYGEISPFTPTARCELHNQTMTITTLAER</sequence>
<dbReference type="RefSeq" id="WP_187718681.1">
    <property type="nucleotide sequence ID" value="NZ_JACTAH010000002.1"/>
</dbReference>
<dbReference type="InterPro" id="IPR019494">
    <property type="entry name" value="FIST_C"/>
</dbReference>
<feature type="domain" description="FIST" evidence="1">
    <location>
        <begin position="24"/>
        <end position="216"/>
    </location>
</feature>
<comment type="caution">
    <text evidence="3">The sequence shown here is derived from an EMBL/GenBank/DDBJ whole genome shotgun (WGS) entry which is preliminary data.</text>
</comment>
<gene>
    <name evidence="3" type="ORF">IFO67_13415</name>
</gene>
<dbReference type="PANTHER" id="PTHR40252">
    <property type="entry name" value="BLR0328 PROTEIN"/>
    <property type="match status" value="1"/>
</dbReference>
<dbReference type="InterPro" id="IPR013702">
    <property type="entry name" value="FIST_domain_N"/>
</dbReference>